<dbReference type="AlphaFoldDB" id="A0AA39CZG9"/>
<evidence type="ECO:0000256" key="2">
    <source>
        <dbReference type="SAM" id="MobiDB-lite"/>
    </source>
</evidence>
<feature type="zinc finger region" description="C3H1-type" evidence="1">
    <location>
        <begin position="381"/>
        <end position="409"/>
    </location>
</feature>
<dbReference type="InterPro" id="IPR011011">
    <property type="entry name" value="Znf_FYVE_PHD"/>
</dbReference>
<dbReference type="Gene3D" id="3.30.40.10">
    <property type="entry name" value="Zinc/RING finger domain, C3HC4 (zinc finger)"/>
    <property type="match status" value="1"/>
</dbReference>
<feature type="domain" description="C3H1-type" evidence="3">
    <location>
        <begin position="381"/>
        <end position="409"/>
    </location>
</feature>
<reference evidence="4" key="1">
    <citation type="submission" date="2022-10" db="EMBL/GenBank/DDBJ databases">
        <title>Culturing micro-colonial fungi from biological soil crusts in the Mojave desert and describing Neophaeococcomyces mojavensis, and introducing the new genera and species Taxawa tesnikishii.</title>
        <authorList>
            <person name="Kurbessoian T."/>
            <person name="Stajich J.E."/>
        </authorList>
    </citation>
    <scope>NUCLEOTIDE SEQUENCE</scope>
    <source>
        <strain evidence="4">TK_35</strain>
    </source>
</reference>
<feature type="zinc finger region" description="C3H1-type" evidence="1">
    <location>
        <begin position="420"/>
        <end position="448"/>
    </location>
</feature>
<sequence>MLNRRTVPDGQAAPSSENHGISAVSSHNAPHSIAHVIILPPLRRSSGNSYTPALETFQAPHVTDHVPRNEDERHNENAKVHTAGAGLPHHSDVASSFPPTNPDYAMPTLRSSHSSSPPAFTSRLPRSPPFSPPLATNCDEDGSEHSMSSNQPVQEPANHIARKGILSVPDGGVTRSYMTETASSTSTTSRTQDVCRGCRKSGNQLLPLIPCSKCRRGFHKGCGNPKPSQRSVNSMMFDFSSDRCHSTNFETFVCGNCLKRDLKAVASENSTIQIPTPRASTEAYQPTTLANAATSSSQTAASSVNKVPPGNGIPTGPRGHLKDAPNGSKDVIPMIQSDRYKHITCPWWQDNDCAFAERHCEFAHTDTGKYAPKLPNFPPIPAKDFTCHLWLDGQCCRDGRDCCYAHNDTGLYFSSNERATRKHVTCYYWHTSHCELAEEACSYAHKETGRIQWQPAEDAQSHPGPYSLQSYACPWLAKHQPCRFQKDGKCPYSHALGGMSSLGVEAISHLNQTLSSTSTSRSPSPGQPSPLLYARSARQIPVNVRLASLPSDGAPRHPPNNRDSLGQEPSSDSPSKPLRSSIQTSNLNANVQIPVKTSPKRHMARRSSPLDPSRRNIAIVVPQQASNTPAAQQVMGSNTENLPPITTLPFLNEQHSPEMLEGFLPLNGAPTPREMILQQALVANKLKRRGSGGSSTVYKRPRLMATPPEHPQVRGDVTGLRLPVHESAVLDERPSLTGMAQLAISDWEQADMTRAHRLDAMVEELLPDTHTPQLASSERLSDCQNSISAISTLTSMTRGDSNPTSDQNELAASETGDTGSIYQPETRPSSSDSSRQSNQDQPLMAVNGETSFQAPTTGSLSTDLVWPTGLSRRCYRCAEQGHHRRCLHGVNGLLEPRKCLKFIRDHRMRYPGRKRLTRQEWDAVVAMAKASFPSDSDIQALDGPEDEAVDIDEAPGPIEGDDLRTSAPSSAQDPMRAESAAIQVNETASGALSSLDLNHDPQPVRTAVQPRDRPGADGETAIQKLQARGVQFESDTDGDEDGEVVDDPPPRRIEALWQPRSSKHLFELDRRWDSQFEDRAYASSISRPPKKEIVGNLLKHQCSDRKRKFGNPHQEVRRGVRQVEVRALVQMDRSTDPQEMPQLVEEEKTMTFGEFMGMPKAPVIAPTRHKDELDYMDQQPELDRGTQHGGGIAAHRARRIREDDRFPFVYTSSRS</sequence>
<dbReference type="GO" id="GO:0008270">
    <property type="term" value="F:zinc ion binding"/>
    <property type="evidence" value="ECO:0007669"/>
    <property type="project" value="UniProtKB-KW"/>
</dbReference>
<feature type="compositionally biased region" description="Acidic residues" evidence="2">
    <location>
        <begin position="1034"/>
        <end position="1046"/>
    </location>
</feature>
<keyword evidence="1" id="KW-0863">Zinc-finger</keyword>
<dbReference type="PROSITE" id="PS50103">
    <property type="entry name" value="ZF_C3H1"/>
    <property type="match status" value="3"/>
</dbReference>
<accession>A0AA39CZG9</accession>
<dbReference type="SUPFAM" id="SSF57903">
    <property type="entry name" value="FYVE/PHD zinc finger"/>
    <property type="match status" value="1"/>
</dbReference>
<dbReference type="CDD" id="cd15489">
    <property type="entry name" value="PHD_SF"/>
    <property type="match status" value="1"/>
</dbReference>
<protein>
    <recommendedName>
        <fullName evidence="3">C3H1-type domain-containing protein</fullName>
    </recommendedName>
</protein>
<feature type="domain" description="C3H1-type" evidence="3">
    <location>
        <begin position="420"/>
        <end position="448"/>
    </location>
</feature>
<evidence type="ECO:0000313" key="5">
    <source>
        <dbReference type="Proteomes" id="UP001172681"/>
    </source>
</evidence>
<dbReference type="InterPro" id="IPR013083">
    <property type="entry name" value="Znf_RING/FYVE/PHD"/>
</dbReference>
<feature type="region of interest" description="Disordered" evidence="2">
    <location>
        <begin position="1"/>
        <end position="26"/>
    </location>
</feature>
<feature type="region of interest" description="Disordered" evidence="2">
    <location>
        <begin position="993"/>
        <end position="1050"/>
    </location>
</feature>
<feature type="compositionally biased region" description="Low complexity" evidence="2">
    <location>
        <begin position="827"/>
        <end position="841"/>
    </location>
</feature>
<evidence type="ECO:0000256" key="1">
    <source>
        <dbReference type="PROSITE-ProRule" id="PRU00723"/>
    </source>
</evidence>
<feature type="region of interest" description="Disordered" evidence="2">
    <location>
        <begin position="107"/>
        <end position="163"/>
    </location>
</feature>
<evidence type="ECO:0000313" key="4">
    <source>
        <dbReference type="EMBL" id="KAJ9638465.1"/>
    </source>
</evidence>
<keyword evidence="5" id="KW-1185">Reference proteome</keyword>
<organism evidence="4 5">
    <name type="scientific">Knufia peltigerae</name>
    <dbReference type="NCBI Taxonomy" id="1002370"/>
    <lineage>
        <taxon>Eukaryota</taxon>
        <taxon>Fungi</taxon>
        <taxon>Dikarya</taxon>
        <taxon>Ascomycota</taxon>
        <taxon>Pezizomycotina</taxon>
        <taxon>Eurotiomycetes</taxon>
        <taxon>Chaetothyriomycetidae</taxon>
        <taxon>Chaetothyriales</taxon>
        <taxon>Trichomeriaceae</taxon>
        <taxon>Knufia</taxon>
    </lineage>
</organism>
<feature type="region of interest" description="Disordered" evidence="2">
    <location>
        <begin position="792"/>
        <end position="841"/>
    </location>
</feature>
<proteinExistence type="predicted"/>
<keyword evidence="1" id="KW-0862">Zinc</keyword>
<gene>
    <name evidence="4" type="ORF">H2204_004235</name>
</gene>
<feature type="compositionally biased region" description="Polar residues" evidence="2">
    <location>
        <begin position="792"/>
        <end position="823"/>
    </location>
</feature>
<dbReference type="InterPro" id="IPR000571">
    <property type="entry name" value="Znf_CCCH"/>
</dbReference>
<evidence type="ECO:0000259" key="3">
    <source>
        <dbReference type="PROSITE" id="PS50103"/>
    </source>
</evidence>
<feature type="compositionally biased region" description="Low complexity" evidence="2">
    <location>
        <begin position="569"/>
        <end position="581"/>
    </location>
</feature>
<dbReference type="Proteomes" id="UP001172681">
    <property type="component" value="Unassembled WGS sequence"/>
</dbReference>
<feature type="region of interest" description="Disordered" evidence="2">
    <location>
        <begin position="548"/>
        <end position="611"/>
    </location>
</feature>
<feature type="compositionally biased region" description="Polar residues" evidence="2">
    <location>
        <begin position="13"/>
        <end position="26"/>
    </location>
</feature>
<feature type="region of interest" description="Disordered" evidence="2">
    <location>
        <begin position="948"/>
        <end position="976"/>
    </location>
</feature>
<feature type="region of interest" description="Disordered" evidence="2">
    <location>
        <begin position="296"/>
        <end position="327"/>
    </location>
</feature>
<keyword evidence="1" id="KW-0479">Metal-binding</keyword>
<feature type="domain" description="C3H1-type" evidence="3">
    <location>
        <begin position="339"/>
        <end position="367"/>
    </location>
</feature>
<dbReference type="EMBL" id="JAPDRN010000021">
    <property type="protein sequence ID" value="KAJ9638465.1"/>
    <property type="molecule type" value="Genomic_DNA"/>
</dbReference>
<dbReference type="SMART" id="SM00356">
    <property type="entry name" value="ZnF_C3H1"/>
    <property type="match status" value="4"/>
</dbReference>
<feature type="compositionally biased region" description="Polar residues" evidence="2">
    <location>
        <begin position="582"/>
        <end position="591"/>
    </location>
</feature>
<comment type="caution">
    <text evidence="4">The sequence shown here is derived from an EMBL/GenBank/DDBJ whole genome shotgun (WGS) entry which is preliminary data.</text>
</comment>
<name>A0AA39CZG9_9EURO</name>
<feature type="zinc finger region" description="C3H1-type" evidence="1">
    <location>
        <begin position="339"/>
        <end position="367"/>
    </location>
</feature>